<protein>
    <submittedName>
        <fullName evidence="2">Zinc ribbon domain-containing protein</fullName>
    </submittedName>
</protein>
<feature type="transmembrane region" description="Helical" evidence="1">
    <location>
        <begin position="86"/>
        <end position="107"/>
    </location>
</feature>
<proteinExistence type="predicted"/>
<evidence type="ECO:0000256" key="1">
    <source>
        <dbReference type="SAM" id="Phobius"/>
    </source>
</evidence>
<feature type="transmembrane region" description="Helical" evidence="1">
    <location>
        <begin position="148"/>
        <end position="172"/>
    </location>
</feature>
<evidence type="ECO:0000313" key="3">
    <source>
        <dbReference type="Proteomes" id="UP001342826"/>
    </source>
</evidence>
<feature type="transmembrane region" description="Helical" evidence="1">
    <location>
        <begin position="119"/>
        <end position="136"/>
    </location>
</feature>
<dbReference type="GeneID" id="301140060"/>
<evidence type="ECO:0000313" key="2">
    <source>
        <dbReference type="EMBL" id="MED4403576.1"/>
    </source>
</evidence>
<name>A0ABU6P2R5_9BACI</name>
<comment type="caution">
    <text evidence="2">The sequence shown here is derived from an EMBL/GenBank/DDBJ whole genome shotgun (WGS) entry which is preliminary data.</text>
</comment>
<organism evidence="2 3">
    <name type="scientific">Metabacillus fastidiosus</name>
    <dbReference type="NCBI Taxonomy" id="1458"/>
    <lineage>
        <taxon>Bacteria</taxon>
        <taxon>Bacillati</taxon>
        <taxon>Bacillota</taxon>
        <taxon>Bacilli</taxon>
        <taxon>Bacillales</taxon>
        <taxon>Bacillaceae</taxon>
        <taxon>Metabacillus</taxon>
    </lineage>
</organism>
<keyword evidence="3" id="KW-1185">Reference proteome</keyword>
<sequence length="248" mass="27360">MVCGQCGHLNETGKFCVKCGGKLQAGGAEEQAATVHINDSAAVKTNEHVEKAKVMSKMYINYFIQGMKNPTIAAQSVNSEQFINGLITMIIYAISIPLMFYFSVPYADSFTEVVLKPSFYYLLFIGFVALVTFAVVKLGRVPVVIQDVFARFGTFLIVPTAFFIGAFILSLIKVHDFAGILLLFGFLGLFIAVPFTIFSFKKDIKVGLDAVYGTFLTYLAIIILILTISRIIIDQILYNIGSMFSSPF</sequence>
<dbReference type="EMBL" id="JARTFS010000018">
    <property type="protein sequence ID" value="MED4403576.1"/>
    <property type="molecule type" value="Genomic_DNA"/>
</dbReference>
<dbReference type="RefSeq" id="WP_156483536.1">
    <property type="nucleotide sequence ID" value="NZ_JARTFQ010000006.1"/>
</dbReference>
<keyword evidence="1" id="KW-0472">Membrane</keyword>
<accession>A0ABU6P2R5</accession>
<reference evidence="2 3" key="1">
    <citation type="submission" date="2023-03" db="EMBL/GenBank/DDBJ databases">
        <title>Bacillus Genome Sequencing.</title>
        <authorList>
            <person name="Dunlap C."/>
        </authorList>
    </citation>
    <scope>NUCLEOTIDE SEQUENCE [LARGE SCALE GENOMIC DNA]</scope>
    <source>
        <strain evidence="2 3">NRS-1717</strain>
    </source>
</reference>
<feature type="transmembrane region" description="Helical" evidence="1">
    <location>
        <begin position="210"/>
        <end position="233"/>
    </location>
</feature>
<feature type="transmembrane region" description="Helical" evidence="1">
    <location>
        <begin position="178"/>
        <end position="198"/>
    </location>
</feature>
<keyword evidence="1" id="KW-0812">Transmembrane</keyword>
<dbReference type="Proteomes" id="UP001342826">
    <property type="component" value="Unassembled WGS sequence"/>
</dbReference>
<gene>
    <name evidence="2" type="ORF">P9271_19900</name>
</gene>
<keyword evidence="1" id="KW-1133">Transmembrane helix</keyword>